<gene>
    <name evidence="9" type="ORF">D0817_17540</name>
</gene>
<evidence type="ECO:0000313" key="9">
    <source>
        <dbReference type="EMBL" id="RUT69128.1"/>
    </source>
</evidence>
<dbReference type="GO" id="GO:0046872">
    <property type="term" value="F:metal ion binding"/>
    <property type="evidence" value="ECO:0007669"/>
    <property type="project" value="UniProtKB-KW"/>
</dbReference>
<dbReference type="GO" id="GO:0005737">
    <property type="term" value="C:cytoplasm"/>
    <property type="evidence" value="ECO:0007669"/>
    <property type="project" value="TreeGrafter"/>
</dbReference>
<dbReference type="Pfam" id="PF01642">
    <property type="entry name" value="MM_CoA_mutase"/>
    <property type="match status" value="1"/>
</dbReference>
<dbReference type="CDD" id="cd03679">
    <property type="entry name" value="MM_CoA_mutase_alpha_like"/>
    <property type="match status" value="1"/>
</dbReference>
<dbReference type="EC" id="5.4.99.2" evidence="3"/>
<dbReference type="SUPFAM" id="SSF51703">
    <property type="entry name" value="Cobalamin (vitamin B12)-dependent enzymes"/>
    <property type="match status" value="1"/>
</dbReference>
<organism evidence="9 10">
    <name type="scientific">Flavobacterium cupreum</name>
    <dbReference type="NCBI Taxonomy" id="2133766"/>
    <lineage>
        <taxon>Bacteria</taxon>
        <taxon>Pseudomonadati</taxon>
        <taxon>Bacteroidota</taxon>
        <taxon>Flavobacteriia</taxon>
        <taxon>Flavobacteriales</taxon>
        <taxon>Flavobacteriaceae</taxon>
        <taxon>Flavobacterium</taxon>
    </lineage>
</organism>
<dbReference type="AlphaFoldDB" id="A0A434A3Z7"/>
<evidence type="ECO:0000256" key="4">
    <source>
        <dbReference type="ARBA" id="ARBA00022628"/>
    </source>
</evidence>
<proteinExistence type="inferred from homology"/>
<evidence type="ECO:0000256" key="2">
    <source>
        <dbReference type="ARBA" id="ARBA00008465"/>
    </source>
</evidence>
<evidence type="ECO:0000256" key="3">
    <source>
        <dbReference type="ARBA" id="ARBA00012398"/>
    </source>
</evidence>
<evidence type="ECO:0000256" key="5">
    <source>
        <dbReference type="ARBA" id="ARBA00022723"/>
    </source>
</evidence>
<evidence type="ECO:0000259" key="8">
    <source>
        <dbReference type="PROSITE" id="PS51332"/>
    </source>
</evidence>
<dbReference type="OrthoDB" id="9762378at2"/>
<reference evidence="10" key="1">
    <citation type="journal article" date="2019" name="Syst. Appl. Microbiol.">
        <title>Flavobacterium circumlabens sp. nov. and Flavobacterium cupreum sp. nov., two psychrotrophic species isolated from Antarctic environmental samples.</title>
        <authorList>
            <person name="Kralova S."/>
            <person name="Busse H.-J."/>
            <person name="Svec P."/>
            <person name="Maslanova I."/>
            <person name="Stankova E."/>
            <person name="Bartak M."/>
            <person name="Sedlacek I."/>
        </authorList>
    </citation>
    <scope>NUCLEOTIDE SEQUENCE [LARGE SCALE GENOMIC DNA]</scope>
    <source>
        <strain evidence="10">CCM 8825</strain>
    </source>
</reference>
<sequence>MRKDLTHIKLEVKREKSEVDSQDQLAGDNFVTAEGIEIKKTYSEKDIEDLEFLDFGAGYAPNLRGPYATMYVRRPWTIRQYAGFSTAEESNAFYRRNLAAGQKGLSIAFDLPTHRGYDSDHERVVGDVGKAGVAIDSVEDMKVLFDQIPLDEMSVSMTMNGAVLPIMAFYIVAAEEQGVAIGKLSGTIQNDILKEFMVRNTYIYPPTPSMKIIADIFEFTSKKMPKFNSISISGYHMQEAGATADIELAYTLADGLEYIRTGLSTGMTIDEFAPRLSFFWAIGMNHFMEIAKMRAGRMIWAKLIQQFNPKSDKSLALRTHCQTSGWSLTEQDPFNNVARTCIEATAAAFGGTQSLHTNALDEAIALPTDFSARIARNTQIFLQEETKITKTVDPWAGSYYVESLTNEITESTWKLIQEVEELGGMTKAIEAGIPKLRIEEAAARKQARIDSGQDIIVGVNKFRLEKEDPLHILDVDNQMVRKQQIERLEEIKSKRDTEKVNQSLEKLILCAKTGQGNLLEIAVEAARNRATLGEISDALESIFGRFKAQIKSFSGVYSAAIKNDETFEKAKQLADAFAKQEGRRPRIMIAKMGQDGHDRGAKVVATGYADVGFDVDIGPLFQTPAEAAKQAVENDVHILGVSSLAAGHKTLVPQVIEELKKHGREDIMVIVGGVIPAQDYQYLFDAGAVAVFGPGTKISEAAIKILDILID</sequence>
<dbReference type="InterPro" id="IPR006158">
    <property type="entry name" value="Cobalamin-bd"/>
</dbReference>
<comment type="similarity">
    <text evidence="2">Belongs to the methylmalonyl-CoA mutase family.</text>
</comment>
<evidence type="ECO:0000256" key="1">
    <source>
        <dbReference type="ARBA" id="ARBA00001922"/>
    </source>
</evidence>
<dbReference type="InterPro" id="IPR016176">
    <property type="entry name" value="Cbl-dep_enz_cat"/>
</dbReference>
<dbReference type="GO" id="GO:0004494">
    <property type="term" value="F:methylmalonyl-CoA mutase activity"/>
    <property type="evidence" value="ECO:0007669"/>
    <property type="project" value="UniProtKB-EC"/>
</dbReference>
<dbReference type="InterPro" id="IPR006159">
    <property type="entry name" value="Acid_CoA_mut_C"/>
</dbReference>
<dbReference type="FunFam" id="3.40.50.280:FF:000002">
    <property type="entry name" value="Methylmalonyl-CoA mutase, mitochondrial"/>
    <property type="match status" value="1"/>
</dbReference>
<feature type="domain" description="B12-binding" evidence="8">
    <location>
        <begin position="584"/>
        <end position="711"/>
    </location>
</feature>
<dbReference type="NCBIfam" id="TIGR00641">
    <property type="entry name" value="acid_CoA_mut_N"/>
    <property type="match status" value="1"/>
</dbReference>
<name>A0A434A3Z7_9FLAO</name>
<keyword evidence="6 9" id="KW-0413">Isomerase</keyword>
<keyword evidence="5" id="KW-0479">Metal-binding</keyword>
<dbReference type="PROSITE" id="PS51332">
    <property type="entry name" value="B12_BINDING"/>
    <property type="match status" value="1"/>
</dbReference>
<dbReference type="PROSITE" id="PS00544">
    <property type="entry name" value="METMALONYL_COA_MUTASE"/>
    <property type="match status" value="1"/>
</dbReference>
<comment type="cofactor">
    <cofactor evidence="1">
        <name>adenosylcob(III)alamin</name>
        <dbReference type="ChEBI" id="CHEBI:18408"/>
    </cofactor>
</comment>
<dbReference type="InterPro" id="IPR006099">
    <property type="entry name" value="MeMalonylCoA_mutase_a/b_cat"/>
</dbReference>
<comment type="caution">
    <text evidence="9">The sequence shown here is derived from an EMBL/GenBank/DDBJ whole genome shotgun (WGS) entry which is preliminary data.</text>
</comment>
<dbReference type="NCBIfam" id="TIGR00640">
    <property type="entry name" value="acid_CoA_mut_C"/>
    <property type="match status" value="1"/>
</dbReference>
<evidence type="ECO:0000256" key="7">
    <source>
        <dbReference type="ARBA" id="ARBA00023285"/>
    </source>
</evidence>
<keyword evidence="4" id="KW-0846">Cobalamin</keyword>
<dbReference type="EMBL" id="QWDM01000012">
    <property type="protein sequence ID" value="RUT69128.1"/>
    <property type="molecule type" value="Genomic_DNA"/>
</dbReference>
<dbReference type="PANTHER" id="PTHR48101:SF4">
    <property type="entry name" value="METHYLMALONYL-COA MUTASE, MITOCHONDRIAL"/>
    <property type="match status" value="1"/>
</dbReference>
<dbReference type="FunFam" id="3.20.20.240:FF:000001">
    <property type="entry name" value="Probable methylmalonyl-coa mutase"/>
    <property type="match status" value="1"/>
</dbReference>
<evidence type="ECO:0000256" key="6">
    <source>
        <dbReference type="ARBA" id="ARBA00023235"/>
    </source>
</evidence>
<keyword evidence="10" id="KW-1185">Reference proteome</keyword>
<dbReference type="PANTHER" id="PTHR48101">
    <property type="entry name" value="METHYLMALONYL-COA MUTASE, MITOCHONDRIAL-RELATED"/>
    <property type="match status" value="1"/>
</dbReference>
<dbReference type="Proteomes" id="UP000288102">
    <property type="component" value="Unassembled WGS sequence"/>
</dbReference>
<dbReference type="GO" id="GO:0031419">
    <property type="term" value="F:cobalamin binding"/>
    <property type="evidence" value="ECO:0007669"/>
    <property type="project" value="UniProtKB-KW"/>
</dbReference>
<dbReference type="SUPFAM" id="SSF52242">
    <property type="entry name" value="Cobalamin (vitamin B12)-binding domain"/>
    <property type="match status" value="1"/>
</dbReference>
<dbReference type="InterPro" id="IPR006098">
    <property type="entry name" value="MMCoA_mutase_a_cat"/>
</dbReference>
<dbReference type="NCBIfam" id="NF006944">
    <property type="entry name" value="PRK09426.1"/>
    <property type="match status" value="1"/>
</dbReference>
<dbReference type="GO" id="GO:0019678">
    <property type="term" value="P:propionate metabolic process, methylmalonyl pathway"/>
    <property type="evidence" value="ECO:0007669"/>
    <property type="project" value="TreeGrafter"/>
</dbReference>
<dbReference type="InterPro" id="IPR036724">
    <property type="entry name" value="Cobalamin-bd_sf"/>
</dbReference>
<protein>
    <recommendedName>
        <fullName evidence="3">methylmalonyl-CoA mutase</fullName>
        <ecNumber evidence="3">5.4.99.2</ecNumber>
    </recommendedName>
</protein>
<accession>A0A434A3Z7</accession>
<dbReference type="Gene3D" id="3.40.50.280">
    <property type="entry name" value="Cobalamin-binding domain"/>
    <property type="match status" value="1"/>
</dbReference>
<dbReference type="Gene3D" id="3.20.20.240">
    <property type="entry name" value="Methylmalonyl-CoA mutase"/>
    <property type="match status" value="1"/>
</dbReference>
<keyword evidence="7" id="KW-0170">Cobalt</keyword>
<dbReference type="CDD" id="cd02071">
    <property type="entry name" value="MM_CoA_mut_B12_BD"/>
    <property type="match status" value="1"/>
</dbReference>
<evidence type="ECO:0000313" key="10">
    <source>
        <dbReference type="Proteomes" id="UP000288102"/>
    </source>
</evidence>
<dbReference type="Pfam" id="PF02310">
    <property type="entry name" value="B12-binding"/>
    <property type="match status" value="1"/>
</dbReference>
<dbReference type="InterPro" id="IPR058549">
    <property type="entry name" value="MeMalonylCoA_mutase_a/b_site"/>
</dbReference>